<evidence type="ECO:0000256" key="5">
    <source>
        <dbReference type="ARBA" id="ARBA00022448"/>
    </source>
</evidence>
<dbReference type="NCBIfam" id="TIGR00547">
    <property type="entry name" value="lolA"/>
    <property type="match status" value="1"/>
</dbReference>
<evidence type="ECO:0000256" key="7">
    <source>
        <dbReference type="ARBA" id="ARBA00022764"/>
    </source>
</evidence>
<comment type="subcellular location">
    <subcellularLocation>
        <location evidence="1 10">Periplasm</location>
    </subcellularLocation>
</comment>
<dbReference type="RefSeq" id="WP_345315681.1">
    <property type="nucleotide sequence ID" value="NZ_BAABLF010000005.1"/>
</dbReference>
<keyword evidence="5 10" id="KW-0813">Transport</keyword>
<dbReference type="Pfam" id="PF03548">
    <property type="entry name" value="LolA"/>
    <property type="match status" value="1"/>
</dbReference>
<sequence>MNKVIPTLLIASLFPVTAVCDDDAQSLQQRLSQLPHFSAEFHQQARDFDDNLVQESQGRLALSAPLRFRWEQDTPESLLLVSDGDAVWFHDPYVEQVTVTSVDQAVAQTPLTLLASQDPKIWSQWQIQQQASCYRLTSDAHPAVSMTVCFEGDAIRSLQLDDAQGTSTVMELQNFSTEAVDSAQFTFAPPEGTLIDDQRGS</sequence>
<dbReference type="EMBL" id="BAABLF010000005">
    <property type="protein sequence ID" value="GAA5188110.1"/>
    <property type="molecule type" value="Genomic_DNA"/>
</dbReference>
<evidence type="ECO:0000313" key="12">
    <source>
        <dbReference type="Proteomes" id="UP001501600"/>
    </source>
</evidence>
<reference evidence="12" key="1">
    <citation type="journal article" date="2019" name="Int. J. Syst. Evol. Microbiol.">
        <title>The Global Catalogue of Microorganisms (GCM) 10K type strain sequencing project: providing services to taxonomists for standard genome sequencing and annotation.</title>
        <authorList>
            <consortium name="The Broad Institute Genomics Platform"/>
            <consortium name="The Broad Institute Genome Sequencing Center for Infectious Disease"/>
            <person name="Wu L."/>
            <person name="Ma J."/>
        </authorList>
    </citation>
    <scope>NUCLEOTIDE SEQUENCE [LARGE SCALE GENOMIC DNA]</scope>
    <source>
        <strain evidence="12">JCM 18720</strain>
    </source>
</reference>
<keyword evidence="9 10" id="KW-0143">Chaperone</keyword>
<keyword evidence="8 10" id="KW-0653">Protein transport</keyword>
<dbReference type="InterPro" id="IPR004564">
    <property type="entry name" value="OM_lipoprot_carrier_LolA-like"/>
</dbReference>
<keyword evidence="6" id="KW-0732">Signal</keyword>
<keyword evidence="7 10" id="KW-0574">Periplasm</keyword>
<evidence type="ECO:0000256" key="10">
    <source>
        <dbReference type="HAMAP-Rule" id="MF_00240"/>
    </source>
</evidence>
<dbReference type="Gene3D" id="2.50.20.10">
    <property type="entry name" value="Lipoprotein localisation LolA/LolB/LppX"/>
    <property type="match status" value="1"/>
</dbReference>
<dbReference type="PANTHER" id="PTHR35869:SF1">
    <property type="entry name" value="OUTER-MEMBRANE LIPOPROTEIN CARRIER PROTEIN"/>
    <property type="match status" value="1"/>
</dbReference>
<evidence type="ECO:0000256" key="4">
    <source>
        <dbReference type="ARBA" id="ARBA00014035"/>
    </source>
</evidence>
<comment type="caution">
    <text evidence="11">The sequence shown here is derived from an EMBL/GenBank/DDBJ whole genome shotgun (WGS) entry which is preliminary data.</text>
</comment>
<evidence type="ECO:0000256" key="3">
    <source>
        <dbReference type="ARBA" id="ARBA00011245"/>
    </source>
</evidence>
<evidence type="ECO:0000313" key="11">
    <source>
        <dbReference type="EMBL" id="GAA5188110.1"/>
    </source>
</evidence>
<gene>
    <name evidence="10" type="primary">lolA</name>
    <name evidence="11" type="ORF">GCM10025772_07280</name>
</gene>
<evidence type="ECO:0000256" key="6">
    <source>
        <dbReference type="ARBA" id="ARBA00022729"/>
    </source>
</evidence>
<name>A0ABP9RX07_9GAMM</name>
<organism evidence="11 12">
    <name type="scientific">Ferrimonas gelatinilytica</name>
    <dbReference type="NCBI Taxonomy" id="1255257"/>
    <lineage>
        <taxon>Bacteria</taxon>
        <taxon>Pseudomonadati</taxon>
        <taxon>Pseudomonadota</taxon>
        <taxon>Gammaproteobacteria</taxon>
        <taxon>Alteromonadales</taxon>
        <taxon>Ferrimonadaceae</taxon>
        <taxon>Ferrimonas</taxon>
    </lineage>
</organism>
<accession>A0ABP9RX07</accession>
<evidence type="ECO:0000256" key="9">
    <source>
        <dbReference type="ARBA" id="ARBA00023186"/>
    </source>
</evidence>
<keyword evidence="12" id="KW-1185">Reference proteome</keyword>
<dbReference type="PANTHER" id="PTHR35869">
    <property type="entry name" value="OUTER-MEMBRANE LIPOPROTEIN CARRIER PROTEIN"/>
    <property type="match status" value="1"/>
</dbReference>
<comment type="similarity">
    <text evidence="2 10">Belongs to the LolA family.</text>
</comment>
<comment type="function">
    <text evidence="10">Participates in the translocation of lipoproteins from the inner membrane to the outer membrane. Only forms a complex with a lipoprotein if the residue after the N-terminal Cys is not an aspartate (The Asp acts as a targeting signal to indicate that the lipoprotein should stay in the inner membrane).</text>
</comment>
<evidence type="ECO:0000256" key="8">
    <source>
        <dbReference type="ARBA" id="ARBA00022927"/>
    </source>
</evidence>
<dbReference type="HAMAP" id="MF_00240">
    <property type="entry name" value="LolA"/>
    <property type="match status" value="1"/>
</dbReference>
<dbReference type="CDD" id="cd16325">
    <property type="entry name" value="LolA"/>
    <property type="match status" value="1"/>
</dbReference>
<dbReference type="SUPFAM" id="SSF89392">
    <property type="entry name" value="Prokaryotic lipoproteins and lipoprotein localization factors"/>
    <property type="match status" value="1"/>
</dbReference>
<dbReference type="Proteomes" id="UP001501600">
    <property type="component" value="Unassembled WGS sequence"/>
</dbReference>
<evidence type="ECO:0000256" key="2">
    <source>
        <dbReference type="ARBA" id="ARBA00007615"/>
    </source>
</evidence>
<protein>
    <recommendedName>
        <fullName evidence="4 10">Outer-membrane lipoprotein carrier protein</fullName>
    </recommendedName>
</protein>
<dbReference type="InterPro" id="IPR018323">
    <property type="entry name" value="OM_lipoprot_carrier_LolA_Pbac"/>
</dbReference>
<proteinExistence type="inferred from homology"/>
<comment type="subunit">
    <text evidence="3 10">Monomer.</text>
</comment>
<evidence type="ECO:0000256" key="1">
    <source>
        <dbReference type="ARBA" id="ARBA00004418"/>
    </source>
</evidence>
<dbReference type="InterPro" id="IPR029046">
    <property type="entry name" value="LolA/LolB/LppX"/>
</dbReference>